<gene>
    <name evidence="1" type="ORF">SAMN02910350_00829</name>
</gene>
<dbReference type="RefSeq" id="WP_090161508.1">
    <property type="nucleotide sequence ID" value="NZ_FMWK01000003.1"/>
</dbReference>
<protein>
    <submittedName>
        <fullName evidence="1">Uncharacterized protein</fullName>
    </submittedName>
</protein>
<dbReference type="EMBL" id="FMWK01000003">
    <property type="protein sequence ID" value="SCZ77509.1"/>
    <property type="molecule type" value="Genomic_DNA"/>
</dbReference>
<reference evidence="1 2" key="1">
    <citation type="submission" date="2016-10" db="EMBL/GenBank/DDBJ databases">
        <authorList>
            <person name="de Groot N.N."/>
        </authorList>
    </citation>
    <scope>NUCLEOTIDE SEQUENCE [LARGE SCALE GENOMIC DNA]</scope>
    <source>
        <strain evidence="1 2">DSM 10317</strain>
    </source>
</reference>
<sequence length="78" mass="8597">MSGCKYCTANEPITSLGEWLFDEVIKKEGKLKGCTVGAVIFPNKSLLEFNVVNSYGIGDTTINVPIKYCPMCGRKMDE</sequence>
<accession>A0A1G5RW15</accession>
<dbReference type="Proteomes" id="UP000199428">
    <property type="component" value="Unassembled WGS sequence"/>
</dbReference>
<name>A0A1G5RW15_PSEXY</name>
<dbReference type="AlphaFoldDB" id="A0A1G5RW15"/>
<evidence type="ECO:0000313" key="1">
    <source>
        <dbReference type="EMBL" id="SCZ77509.1"/>
    </source>
</evidence>
<proteinExistence type="predicted"/>
<evidence type="ECO:0000313" key="2">
    <source>
        <dbReference type="Proteomes" id="UP000199428"/>
    </source>
</evidence>
<organism evidence="1 2">
    <name type="scientific">Pseudobutyrivibrio xylanivorans</name>
    <dbReference type="NCBI Taxonomy" id="185007"/>
    <lineage>
        <taxon>Bacteria</taxon>
        <taxon>Bacillati</taxon>
        <taxon>Bacillota</taxon>
        <taxon>Clostridia</taxon>
        <taxon>Lachnospirales</taxon>
        <taxon>Lachnospiraceae</taxon>
        <taxon>Pseudobutyrivibrio</taxon>
    </lineage>
</organism>